<evidence type="ECO:0000313" key="6">
    <source>
        <dbReference type="Proteomes" id="UP000239747"/>
    </source>
</evidence>
<comment type="caution">
    <text evidence="4">The sequence shown here is derived from an EMBL/GenBank/DDBJ whole genome shotgun (WGS) entry which is preliminary data.</text>
</comment>
<organism evidence="4 6">
    <name type="scientific">Nonlabens arenilitoris</name>
    <dbReference type="NCBI Taxonomy" id="1217969"/>
    <lineage>
        <taxon>Bacteria</taxon>
        <taxon>Pseudomonadati</taxon>
        <taxon>Bacteroidota</taxon>
        <taxon>Flavobacteriia</taxon>
        <taxon>Flavobacteriales</taxon>
        <taxon>Flavobacteriaceae</taxon>
        <taxon>Nonlabens</taxon>
    </lineage>
</organism>
<keyword evidence="6" id="KW-1185">Reference proteome</keyword>
<sequence>MSDSILLQVNNGVATITLNRPQVFNSFNREMAFALQDALDQCASNDEVRAVMIIGEGKAFCAGQDIQEITNPDLNPGFKAILDDHYNPIVLKIRNLEKPVVAAVNGVAAGAGANIALCCDVVIATEGAAFIQAFSKIGLIPDSAGTFFLPRLIGFGKASAAMMLADKITAPEADQMGMIYKAIPDADFIETAQKTAQKLAALPTVALANTKKALNQSFYNTVEEQLVLESKLQIESASTEDYAEGVSSFMEKRKPVFKGK</sequence>
<dbReference type="PROSITE" id="PS00166">
    <property type="entry name" value="ENOYL_COA_HYDRATASE"/>
    <property type="match status" value="1"/>
</dbReference>
<dbReference type="GO" id="GO:0016853">
    <property type="term" value="F:isomerase activity"/>
    <property type="evidence" value="ECO:0007669"/>
    <property type="project" value="UniProtKB-KW"/>
</dbReference>
<dbReference type="Gene3D" id="1.10.12.10">
    <property type="entry name" value="Lyase 2-enoyl-coa Hydratase, Chain A, domain 2"/>
    <property type="match status" value="1"/>
</dbReference>
<proteinExistence type="inferred from homology"/>
<dbReference type="EMBL" id="MTPW01000001">
    <property type="protein sequence ID" value="PQJ32112.1"/>
    <property type="molecule type" value="Genomic_DNA"/>
</dbReference>
<dbReference type="AlphaFoldDB" id="A0A2S7TY22"/>
<evidence type="ECO:0000313" key="5">
    <source>
        <dbReference type="EMBL" id="PQJ32112.1"/>
    </source>
</evidence>
<protein>
    <submittedName>
        <fullName evidence="4">2-(1,2-epoxy-1,2-dihydrophenyl)acetyl-CoA isomerase</fullName>
    </submittedName>
</protein>
<gene>
    <name evidence="5" type="ORF">BST92_09330</name>
    <name evidence="3" type="ORF">BST92_14775</name>
    <name evidence="4" type="ORF">BST92_14815</name>
</gene>
<evidence type="ECO:0000313" key="3">
    <source>
        <dbReference type="EMBL" id="PQJ27030.1"/>
    </source>
</evidence>
<dbReference type="Proteomes" id="UP000239747">
    <property type="component" value="Unassembled WGS sequence"/>
</dbReference>
<keyword evidence="4" id="KW-0413">Isomerase</keyword>
<evidence type="ECO:0000256" key="2">
    <source>
        <dbReference type="RuleBase" id="RU003707"/>
    </source>
</evidence>
<evidence type="ECO:0000313" key="4">
    <source>
        <dbReference type="EMBL" id="PQJ27034.1"/>
    </source>
</evidence>
<dbReference type="Gene3D" id="3.90.226.10">
    <property type="entry name" value="2-enoyl-CoA Hydratase, Chain A, domain 1"/>
    <property type="match status" value="1"/>
</dbReference>
<dbReference type="EMBL" id="MTPW01000002">
    <property type="protein sequence ID" value="PQJ27030.1"/>
    <property type="molecule type" value="Genomic_DNA"/>
</dbReference>
<accession>A0A2S7TY22</accession>
<dbReference type="InterPro" id="IPR001753">
    <property type="entry name" value="Enoyl-CoA_hydra/iso"/>
</dbReference>
<comment type="similarity">
    <text evidence="1 2">Belongs to the enoyl-CoA hydratase/isomerase family.</text>
</comment>
<dbReference type="InterPro" id="IPR018376">
    <property type="entry name" value="Enoyl-CoA_hyd/isom_CS"/>
</dbReference>
<dbReference type="OrthoDB" id="9775794at2"/>
<reference evidence="4 6" key="1">
    <citation type="submission" date="2017-01" db="EMBL/GenBank/DDBJ databases">
        <title>Trade-off between light-utilization and light-protection in marine flavobacteria.</title>
        <authorList>
            <person name="Kumagai Y."/>
            <person name="Yoshizawa S."/>
            <person name="Kogure K."/>
            <person name="Iwasaki W."/>
        </authorList>
    </citation>
    <scope>NUCLEOTIDE SEQUENCE [LARGE SCALE GENOMIC DNA]</scope>
    <source>
        <strain evidence="4 6">KCTC 32109</strain>
    </source>
</reference>
<dbReference type="PANTHER" id="PTHR43459:SF1">
    <property type="entry name" value="EG:BACN32G11.4 PROTEIN"/>
    <property type="match status" value="1"/>
</dbReference>
<evidence type="ECO:0000256" key="1">
    <source>
        <dbReference type="ARBA" id="ARBA00005254"/>
    </source>
</evidence>
<dbReference type="InterPro" id="IPR029045">
    <property type="entry name" value="ClpP/crotonase-like_dom_sf"/>
</dbReference>
<dbReference type="Pfam" id="PF00378">
    <property type="entry name" value="ECH_1"/>
    <property type="match status" value="1"/>
</dbReference>
<name>A0A2S7TY22_9FLAO</name>
<dbReference type="CDD" id="cd06558">
    <property type="entry name" value="crotonase-like"/>
    <property type="match status" value="1"/>
</dbReference>
<dbReference type="RefSeq" id="WP_105071207.1">
    <property type="nucleotide sequence ID" value="NZ_MTPW01000001.1"/>
</dbReference>
<dbReference type="InterPro" id="IPR014748">
    <property type="entry name" value="Enoyl-CoA_hydra_C"/>
</dbReference>
<dbReference type="SUPFAM" id="SSF52096">
    <property type="entry name" value="ClpP/crotonase"/>
    <property type="match status" value="1"/>
</dbReference>
<dbReference type="EMBL" id="MTPW01000002">
    <property type="protein sequence ID" value="PQJ27034.1"/>
    <property type="molecule type" value="Genomic_DNA"/>
</dbReference>
<dbReference type="PANTHER" id="PTHR43459">
    <property type="entry name" value="ENOYL-COA HYDRATASE"/>
    <property type="match status" value="1"/>
</dbReference>